<proteinExistence type="predicted"/>
<organism evidence="2 3">
    <name type="scientific">Paenalkalicoccus suaedae</name>
    <dbReference type="NCBI Taxonomy" id="2592382"/>
    <lineage>
        <taxon>Bacteria</taxon>
        <taxon>Bacillati</taxon>
        <taxon>Bacillota</taxon>
        <taxon>Bacilli</taxon>
        <taxon>Bacillales</taxon>
        <taxon>Bacillaceae</taxon>
        <taxon>Paenalkalicoccus</taxon>
    </lineage>
</organism>
<dbReference type="RefSeq" id="WP_176008307.1">
    <property type="nucleotide sequence ID" value="NZ_CP041372.2"/>
</dbReference>
<dbReference type="AlphaFoldDB" id="A0A859FFV9"/>
<dbReference type="EMBL" id="CP041372">
    <property type="protein sequence ID" value="QKS71708.1"/>
    <property type="molecule type" value="Genomic_DNA"/>
</dbReference>
<dbReference type="KEGG" id="psua:FLK61_34070"/>
<evidence type="ECO:0000313" key="1">
    <source>
        <dbReference type="EMBL" id="QKS70267.1"/>
    </source>
</evidence>
<gene>
    <name evidence="1" type="ORF">FLK61_26260</name>
    <name evidence="2" type="ORF">FLK61_34070</name>
</gene>
<reference evidence="3" key="1">
    <citation type="submission" date="2019-07" db="EMBL/GenBank/DDBJ databases">
        <title>Bacillus alkalisoli sp. nov. isolated from saline soil.</title>
        <authorList>
            <person name="Sun J.-Q."/>
            <person name="Xu L."/>
        </authorList>
    </citation>
    <scope>NUCLEOTIDE SEQUENCE [LARGE SCALE GENOMIC DNA]</scope>
    <source>
        <strain evidence="3">M4U3P1</strain>
    </source>
</reference>
<protein>
    <submittedName>
        <fullName evidence="2">Uncharacterized protein</fullName>
    </submittedName>
</protein>
<dbReference type="EMBL" id="CP041372">
    <property type="protein sequence ID" value="QKS70267.1"/>
    <property type="molecule type" value="Genomic_DNA"/>
</dbReference>
<evidence type="ECO:0000313" key="3">
    <source>
        <dbReference type="Proteomes" id="UP000318138"/>
    </source>
</evidence>
<sequence length="161" mass="18001">MLADKLRYAGGGIPRELYLYELFNNNAPFIQGFAEGAGSLSFPLNGRMLINARRLDISATRTAVTEVAFDLSPYSKAYIDWENQTSGGLRTTGFVIMNQRDVNPRTTNLAEVLQTGNFARRTDEIDISSFNGEFFIAVYARNTSGTDISYTTSVFNLWLEK</sequence>
<evidence type="ECO:0000313" key="2">
    <source>
        <dbReference type="EMBL" id="QKS71708.1"/>
    </source>
</evidence>
<keyword evidence="3" id="KW-1185">Reference proteome</keyword>
<accession>A0A859FFV9</accession>
<dbReference type="Proteomes" id="UP000318138">
    <property type="component" value="Chromosome"/>
</dbReference>
<dbReference type="KEGG" id="psua:FLK61_26260"/>
<reference evidence="2" key="2">
    <citation type="submission" date="2020-05" db="EMBL/GenBank/DDBJ databases">
        <title>Bacillus alkalisoli sp. nov. isolated from saline soil.</title>
        <authorList>
            <person name="Sun J.-Q."/>
            <person name="Xu L."/>
        </authorList>
    </citation>
    <scope>NUCLEOTIDE SEQUENCE</scope>
    <source>
        <strain evidence="2">M4U3P1</strain>
    </source>
</reference>
<name>A0A859FFV9_9BACI</name>